<dbReference type="InterPro" id="IPR039426">
    <property type="entry name" value="TonB-dep_rcpt-like"/>
</dbReference>
<evidence type="ECO:0000259" key="12">
    <source>
        <dbReference type="Pfam" id="PF07715"/>
    </source>
</evidence>
<evidence type="ECO:0000256" key="8">
    <source>
        <dbReference type="PROSITE-ProRule" id="PRU01360"/>
    </source>
</evidence>
<dbReference type="InterPro" id="IPR000531">
    <property type="entry name" value="Beta-barrel_TonB"/>
</dbReference>
<evidence type="ECO:0000313" key="13">
    <source>
        <dbReference type="EMBL" id="MBO1362633.1"/>
    </source>
</evidence>
<dbReference type="Proteomes" id="UP000664265">
    <property type="component" value="Unassembled WGS sequence"/>
</dbReference>
<proteinExistence type="inferred from homology"/>
<dbReference type="Gene3D" id="2.40.170.20">
    <property type="entry name" value="TonB-dependent receptor, beta-barrel domain"/>
    <property type="match status" value="1"/>
</dbReference>
<keyword evidence="14" id="KW-1185">Reference proteome</keyword>
<name>A0ABS3M382_9BACT</name>
<evidence type="ECO:0000256" key="10">
    <source>
        <dbReference type="SAM" id="SignalP"/>
    </source>
</evidence>
<feature type="domain" description="TonB-dependent receptor plug" evidence="12">
    <location>
        <begin position="121"/>
        <end position="228"/>
    </location>
</feature>
<dbReference type="Gene3D" id="2.60.40.1120">
    <property type="entry name" value="Carboxypeptidase-like, regulatory domain"/>
    <property type="match status" value="1"/>
</dbReference>
<feature type="signal peptide" evidence="10">
    <location>
        <begin position="1"/>
        <end position="31"/>
    </location>
</feature>
<reference evidence="13 14" key="1">
    <citation type="submission" date="2021-01" db="EMBL/GenBank/DDBJ databases">
        <title>Prevotella A2931 sp. nov.</title>
        <authorList>
            <person name="Buhl M."/>
            <person name="Oberhettinger P."/>
        </authorList>
    </citation>
    <scope>NUCLEOTIDE SEQUENCE [LARGE SCALE GENOMIC DNA]</scope>
    <source>
        <strain evidence="13 14">A2931</strain>
    </source>
</reference>
<evidence type="ECO:0000259" key="11">
    <source>
        <dbReference type="Pfam" id="PF00593"/>
    </source>
</evidence>
<dbReference type="NCBIfam" id="TIGR04056">
    <property type="entry name" value="OMP_RagA_SusC"/>
    <property type="match status" value="1"/>
</dbReference>
<comment type="similarity">
    <text evidence="8 9">Belongs to the TonB-dependent receptor family.</text>
</comment>
<dbReference type="SUPFAM" id="SSF56935">
    <property type="entry name" value="Porins"/>
    <property type="match status" value="1"/>
</dbReference>
<evidence type="ECO:0000256" key="1">
    <source>
        <dbReference type="ARBA" id="ARBA00004571"/>
    </source>
</evidence>
<accession>A0ABS3M382</accession>
<keyword evidence="10" id="KW-0732">Signal</keyword>
<dbReference type="InterPro" id="IPR036942">
    <property type="entry name" value="Beta-barrel_TonB_sf"/>
</dbReference>
<dbReference type="Pfam" id="PF13715">
    <property type="entry name" value="CarbopepD_reg_2"/>
    <property type="match status" value="1"/>
</dbReference>
<keyword evidence="4 8" id="KW-0812">Transmembrane</keyword>
<dbReference type="NCBIfam" id="TIGR04057">
    <property type="entry name" value="SusC_RagA_signa"/>
    <property type="match status" value="1"/>
</dbReference>
<sequence length="1101" mass="123887">MKKYKNVGRNTRRFRFIALLALLINAMTIQAQSLVKGTVTDTNGNPLIGVTVQNTSTKQGAVTDVDGNFSVQAQKGDLLKVSYVGYLAQSLRASGGHMAIMLKESVSSLDELVVVGYGVQKKRDIVGAIDKVSGDVVENRANTNITRSLQGQIPGLTITQADGRSTRGGNIHIRGNVNSIGAGGSALVLIDGVEGSLSQVNPDDVESVSVLKDASSAAVYGARGAFGVILVTTKSAKAGKTVVKYSGQVSLVRRTVKYDVVTNGLQWTNDFYEAYMGYRGTEPSTINNVFNAHNRSWSEWYSELQRRNANPLLEKQRTNDNGYYEYYGNTDWFGALYRNNNFATQHNVSISGGSDRATFYVSGRYNGNNGIYKVGNEHFNRYNIRAKGMLKINRWLRLENNTDVFLQDYHEPIVMYAYDRNNLDTRIPIQRQIETQGFPVATLRNTDGTWTQAAVYTGYAGFAEGTSWRRNKWSNVANTTTLYADIVKDVLQGKADFTYKRNHQRREQVGNVYDAMISPTEKWSWYNYSHLEHRYYDTEYMAGSATLTYTPKLLGGHNLKAMGGWNLEQEMYRSTRVMRQGLLEPDMPNFNFADGDTYYINDNGSYDWAFVGLFYRLNYNWKGRYLFETSGRYDGSSKFPTNQQWGFFPSASLGWRISEEPWMESLRKRFLDNLKLRVSVGEAGNGLVSPYQYLSTMSISRGTSVINGKLANYTQAPAPVPSGLTWEKVITYNLGVDIDMFKNRFTFSFDIYRKNTKDMYVVGDELPAVYGNSAPKGNNADMRTDGWEISLGWRDRVMVAGSPLNYHVKAALWNANSKITKYTATTNTITSYYKGKEVGEIWGFDCLGFFQSKEDVQNSPDQSWLHNYNRSGQVWEAGDLKFRDINDDKKIDIGNNTLENHGDFIKIGNTTPRYCYSFSYGADWKGVGISMFWQGVGKRDWYPNSEAGLFWGNYARVYGYDLPWQNAANRAGVDENGNITNPTAYWPRLRGYIAEDGKGTLARRNNRYLQNAAYLRLKTVSLSYTFQRSLVSRIGLTNLMVYVSGENLLTITPLHKWAKNFDPEVISSGDASGWNGQTGVAGDGYSYPMLKSLSLGLNITF</sequence>
<dbReference type="InterPro" id="IPR037066">
    <property type="entry name" value="Plug_dom_sf"/>
</dbReference>
<evidence type="ECO:0000256" key="5">
    <source>
        <dbReference type="ARBA" id="ARBA00023077"/>
    </source>
</evidence>
<gene>
    <name evidence="13" type="ORF">JHU38_02370</name>
</gene>
<comment type="caution">
    <text evidence="13">The sequence shown here is derived from an EMBL/GenBank/DDBJ whole genome shotgun (WGS) entry which is preliminary data.</text>
</comment>
<dbReference type="PROSITE" id="PS52016">
    <property type="entry name" value="TONB_DEPENDENT_REC_3"/>
    <property type="match status" value="1"/>
</dbReference>
<keyword evidence="3 8" id="KW-1134">Transmembrane beta strand</keyword>
<dbReference type="SUPFAM" id="SSF49464">
    <property type="entry name" value="Carboxypeptidase regulatory domain-like"/>
    <property type="match status" value="1"/>
</dbReference>
<dbReference type="Gene3D" id="2.170.130.10">
    <property type="entry name" value="TonB-dependent receptor, plug domain"/>
    <property type="match status" value="1"/>
</dbReference>
<keyword evidence="5 9" id="KW-0798">TonB box</keyword>
<dbReference type="InterPro" id="IPR012910">
    <property type="entry name" value="Plug_dom"/>
</dbReference>
<keyword evidence="13" id="KW-0675">Receptor</keyword>
<dbReference type="RefSeq" id="WP_107582624.1">
    <property type="nucleotide sequence ID" value="NZ_JAERMS010000004.1"/>
</dbReference>
<evidence type="ECO:0000256" key="9">
    <source>
        <dbReference type="RuleBase" id="RU003357"/>
    </source>
</evidence>
<feature type="chain" id="PRO_5045677644" evidence="10">
    <location>
        <begin position="32"/>
        <end position="1101"/>
    </location>
</feature>
<evidence type="ECO:0000256" key="4">
    <source>
        <dbReference type="ARBA" id="ARBA00022692"/>
    </source>
</evidence>
<evidence type="ECO:0000313" key="14">
    <source>
        <dbReference type="Proteomes" id="UP000664265"/>
    </source>
</evidence>
<dbReference type="EMBL" id="JAERMS010000004">
    <property type="protein sequence ID" value="MBO1362633.1"/>
    <property type="molecule type" value="Genomic_DNA"/>
</dbReference>
<dbReference type="InterPro" id="IPR008969">
    <property type="entry name" value="CarboxyPept-like_regulatory"/>
</dbReference>
<keyword evidence="7 8" id="KW-0998">Cell outer membrane</keyword>
<organism evidence="13 14">
    <name type="scientific">Prevotella illustrans</name>
    <dbReference type="NCBI Taxonomy" id="2800387"/>
    <lineage>
        <taxon>Bacteria</taxon>
        <taxon>Pseudomonadati</taxon>
        <taxon>Bacteroidota</taxon>
        <taxon>Bacteroidia</taxon>
        <taxon>Bacteroidales</taxon>
        <taxon>Prevotellaceae</taxon>
        <taxon>Prevotella</taxon>
    </lineage>
</organism>
<feature type="domain" description="TonB-dependent receptor-like beta-barrel" evidence="11">
    <location>
        <begin position="447"/>
        <end position="957"/>
    </location>
</feature>
<keyword evidence="6 8" id="KW-0472">Membrane</keyword>
<evidence type="ECO:0000256" key="6">
    <source>
        <dbReference type="ARBA" id="ARBA00023136"/>
    </source>
</evidence>
<evidence type="ECO:0000256" key="3">
    <source>
        <dbReference type="ARBA" id="ARBA00022452"/>
    </source>
</evidence>
<protein>
    <submittedName>
        <fullName evidence="13">TonB-dependent receptor</fullName>
    </submittedName>
</protein>
<dbReference type="Pfam" id="PF07715">
    <property type="entry name" value="Plug"/>
    <property type="match status" value="1"/>
</dbReference>
<dbReference type="Pfam" id="PF00593">
    <property type="entry name" value="TonB_dep_Rec_b-barrel"/>
    <property type="match status" value="1"/>
</dbReference>
<dbReference type="InterPro" id="IPR023997">
    <property type="entry name" value="TonB-dep_OMP_SusC/RagA_CS"/>
</dbReference>
<comment type="subcellular location">
    <subcellularLocation>
        <location evidence="1 8">Cell outer membrane</location>
        <topology evidence="1 8">Multi-pass membrane protein</topology>
    </subcellularLocation>
</comment>
<evidence type="ECO:0000256" key="7">
    <source>
        <dbReference type="ARBA" id="ARBA00023237"/>
    </source>
</evidence>
<evidence type="ECO:0000256" key="2">
    <source>
        <dbReference type="ARBA" id="ARBA00022448"/>
    </source>
</evidence>
<keyword evidence="2 8" id="KW-0813">Transport</keyword>
<dbReference type="InterPro" id="IPR023996">
    <property type="entry name" value="TonB-dep_OMP_SusC/RagA"/>
</dbReference>